<reference evidence="7 8" key="1">
    <citation type="submission" date="2018-12" db="EMBL/GenBank/DDBJ databases">
        <title>Bacillus ochoae sp. nov., Paenibacillus whitsoniae sp. nov., Paenibacillus spiritus sp. nov. Isolated from the Mars Exploration Rover during spacecraft assembly.</title>
        <authorList>
            <person name="Seuylemezian A."/>
            <person name="Vaishampayan P."/>
        </authorList>
    </citation>
    <scope>NUCLEOTIDE SEQUENCE [LARGE SCALE GENOMIC DNA]</scope>
    <source>
        <strain evidence="7 8">MER 54</strain>
    </source>
</reference>
<evidence type="ECO:0000256" key="6">
    <source>
        <dbReference type="SAM" id="Phobius"/>
    </source>
</evidence>
<evidence type="ECO:0000313" key="8">
    <source>
        <dbReference type="Proteomes" id="UP000276128"/>
    </source>
</evidence>
<evidence type="ECO:0000256" key="3">
    <source>
        <dbReference type="ARBA" id="ARBA00022692"/>
    </source>
</evidence>
<sequence length="123" mass="13393">MKNLTLTILQVLFFLGIAKLSDACVAWLHLPVPGSVFGIFLLYILLKSRIIRLNWIAAGSKWLLAEMLLFFVPAAVGIVNYKTLIVHSGLGIVLTIAVSSLIVMACTGLVGEWVSRRNGRQAG</sequence>
<feature type="transmembrane region" description="Helical" evidence="6">
    <location>
        <begin position="30"/>
        <end position="46"/>
    </location>
</feature>
<keyword evidence="8" id="KW-1185">Reference proteome</keyword>
<evidence type="ECO:0000256" key="4">
    <source>
        <dbReference type="ARBA" id="ARBA00022989"/>
    </source>
</evidence>
<evidence type="ECO:0000313" key="7">
    <source>
        <dbReference type="EMBL" id="RTE10701.1"/>
    </source>
</evidence>
<keyword evidence="3 6" id="KW-0812">Transmembrane</keyword>
<dbReference type="Proteomes" id="UP000276128">
    <property type="component" value="Unassembled WGS sequence"/>
</dbReference>
<gene>
    <name evidence="7" type="ORF">EJQ19_05360</name>
</gene>
<name>A0A430JI36_9BACL</name>
<dbReference type="RefSeq" id="WP_126140164.1">
    <property type="nucleotide sequence ID" value="NZ_RXHU01000015.1"/>
</dbReference>
<dbReference type="OrthoDB" id="3176438at2"/>
<evidence type="ECO:0000256" key="5">
    <source>
        <dbReference type="ARBA" id="ARBA00023136"/>
    </source>
</evidence>
<dbReference type="GO" id="GO:0005886">
    <property type="term" value="C:plasma membrane"/>
    <property type="evidence" value="ECO:0007669"/>
    <property type="project" value="UniProtKB-SubCell"/>
</dbReference>
<dbReference type="EMBL" id="RXHU01000015">
    <property type="protein sequence ID" value="RTE10701.1"/>
    <property type="molecule type" value="Genomic_DNA"/>
</dbReference>
<dbReference type="NCBIfam" id="NF002460">
    <property type="entry name" value="PRK01658.1"/>
    <property type="match status" value="1"/>
</dbReference>
<evidence type="ECO:0000256" key="2">
    <source>
        <dbReference type="ARBA" id="ARBA00022475"/>
    </source>
</evidence>
<dbReference type="PANTHER" id="PTHR33931:SF2">
    <property type="entry name" value="HOLIN-LIKE PROTEIN CIDA"/>
    <property type="match status" value="1"/>
</dbReference>
<evidence type="ECO:0000256" key="1">
    <source>
        <dbReference type="ARBA" id="ARBA00004651"/>
    </source>
</evidence>
<proteinExistence type="predicted"/>
<dbReference type="PANTHER" id="PTHR33931">
    <property type="entry name" value="HOLIN-LIKE PROTEIN CIDA-RELATED"/>
    <property type="match status" value="1"/>
</dbReference>
<feature type="transmembrane region" description="Helical" evidence="6">
    <location>
        <begin position="58"/>
        <end position="79"/>
    </location>
</feature>
<comment type="subcellular location">
    <subcellularLocation>
        <location evidence="1">Cell membrane</location>
        <topology evidence="1">Multi-pass membrane protein</topology>
    </subcellularLocation>
</comment>
<keyword evidence="5 6" id="KW-0472">Membrane</keyword>
<dbReference type="InterPro" id="IPR005538">
    <property type="entry name" value="LrgA/CidA"/>
</dbReference>
<comment type="caution">
    <text evidence="7">The sequence shown here is derived from an EMBL/GenBank/DDBJ whole genome shotgun (WGS) entry which is preliminary data.</text>
</comment>
<keyword evidence="2" id="KW-1003">Cell membrane</keyword>
<feature type="transmembrane region" description="Helical" evidence="6">
    <location>
        <begin position="85"/>
        <end position="110"/>
    </location>
</feature>
<keyword evidence="4 6" id="KW-1133">Transmembrane helix</keyword>
<dbReference type="AlphaFoldDB" id="A0A430JI36"/>
<dbReference type="Pfam" id="PF03788">
    <property type="entry name" value="LrgA"/>
    <property type="match status" value="1"/>
</dbReference>
<organism evidence="7 8">
    <name type="scientific">Paenibacillus whitsoniae</name>
    <dbReference type="NCBI Taxonomy" id="2496558"/>
    <lineage>
        <taxon>Bacteria</taxon>
        <taxon>Bacillati</taxon>
        <taxon>Bacillota</taxon>
        <taxon>Bacilli</taxon>
        <taxon>Bacillales</taxon>
        <taxon>Paenibacillaceae</taxon>
        <taxon>Paenibacillus</taxon>
    </lineage>
</organism>
<protein>
    <submittedName>
        <fullName evidence="7">CidA/LrgA family protein</fullName>
    </submittedName>
</protein>
<accession>A0A430JI36</accession>